<comment type="caution">
    <text evidence="2">The sequence shown here is derived from an EMBL/GenBank/DDBJ whole genome shotgun (WGS) entry which is preliminary data.</text>
</comment>
<accession>A0ABV6LJG1</accession>
<keyword evidence="1" id="KW-0812">Transmembrane</keyword>
<reference evidence="2 3" key="1">
    <citation type="submission" date="2024-09" db="EMBL/GenBank/DDBJ databases">
        <authorList>
            <person name="Sun Q."/>
            <person name="Mori K."/>
        </authorList>
    </citation>
    <scope>NUCLEOTIDE SEQUENCE [LARGE SCALE GENOMIC DNA]</scope>
    <source>
        <strain evidence="2 3">NCAIM B.02529</strain>
    </source>
</reference>
<feature type="transmembrane region" description="Helical" evidence="1">
    <location>
        <begin position="12"/>
        <end position="31"/>
    </location>
</feature>
<evidence type="ECO:0000313" key="2">
    <source>
        <dbReference type="EMBL" id="MFC0522483.1"/>
    </source>
</evidence>
<protein>
    <submittedName>
        <fullName evidence="2">TIGR04086 family membrane protein</fullName>
    </submittedName>
</protein>
<feature type="transmembrane region" description="Helical" evidence="1">
    <location>
        <begin position="43"/>
        <end position="62"/>
    </location>
</feature>
<dbReference type="RefSeq" id="WP_377345014.1">
    <property type="nucleotide sequence ID" value="NZ_JBHLTP010000003.1"/>
</dbReference>
<keyword evidence="3" id="KW-1185">Reference proteome</keyword>
<dbReference type="NCBIfam" id="TIGR04086">
    <property type="entry name" value="TIGR04086_membr"/>
    <property type="match status" value="1"/>
</dbReference>
<feature type="transmembrane region" description="Helical" evidence="1">
    <location>
        <begin position="69"/>
        <end position="89"/>
    </location>
</feature>
<organism evidence="2 3">
    <name type="scientific">Pontibacillus salicampi</name>
    <dbReference type="NCBI Taxonomy" id="1449801"/>
    <lineage>
        <taxon>Bacteria</taxon>
        <taxon>Bacillati</taxon>
        <taxon>Bacillota</taxon>
        <taxon>Bacilli</taxon>
        <taxon>Bacillales</taxon>
        <taxon>Bacillaceae</taxon>
        <taxon>Pontibacillus</taxon>
    </lineage>
</organism>
<dbReference type="InterPro" id="IPR023804">
    <property type="entry name" value="DUF3792_TM"/>
</dbReference>
<sequence>MTKDRLMALMYGWIAIFILMTVSSLILAIILRFSEMTESTLQWTTLVIGLLTLFAGGFISGMKGKEKGWLLGVLTGAGFTLIVLLFRYLGYEEGMGLTQMLYHSGYVAIALLGGMIGVNMSSSTQ</sequence>
<keyword evidence="1" id="KW-0472">Membrane</keyword>
<proteinExistence type="predicted"/>
<feature type="transmembrane region" description="Helical" evidence="1">
    <location>
        <begin position="101"/>
        <end position="120"/>
    </location>
</feature>
<dbReference type="Proteomes" id="UP001589836">
    <property type="component" value="Unassembled WGS sequence"/>
</dbReference>
<keyword evidence="1" id="KW-1133">Transmembrane helix</keyword>
<name>A0ABV6LJG1_9BACI</name>
<evidence type="ECO:0000256" key="1">
    <source>
        <dbReference type="SAM" id="Phobius"/>
    </source>
</evidence>
<dbReference type="Pfam" id="PF12670">
    <property type="entry name" value="DUF3792"/>
    <property type="match status" value="1"/>
</dbReference>
<gene>
    <name evidence="2" type="ORF">ACFFGV_02615</name>
</gene>
<evidence type="ECO:0000313" key="3">
    <source>
        <dbReference type="Proteomes" id="UP001589836"/>
    </source>
</evidence>
<dbReference type="EMBL" id="JBHLTP010000003">
    <property type="protein sequence ID" value="MFC0522483.1"/>
    <property type="molecule type" value="Genomic_DNA"/>
</dbReference>